<dbReference type="EMBL" id="LNQE01000643">
    <property type="protein sequence ID" value="KUG25603.1"/>
    <property type="molecule type" value="Genomic_DNA"/>
</dbReference>
<evidence type="ECO:0000313" key="3">
    <source>
        <dbReference type="EMBL" id="KUG25603.1"/>
    </source>
</evidence>
<dbReference type="InterPro" id="IPR029058">
    <property type="entry name" value="AB_hydrolase_fold"/>
</dbReference>
<protein>
    <recommendedName>
        <fullName evidence="2">Serine aminopeptidase S33 domain-containing protein</fullName>
    </recommendedName>
</protein>
<dbReference type="InterPro" id="IPR022742">
    <property type="entry name" value="Hydrolase_4"/>
</dbReference>
<dbReference type="InterPro" id="IPR053145">
    <property type="entry name" value="AB_hydrolase_Est10"/>
</dbReference>
<evidence type="ECO:0000259" key="2">
    <source>
        <dbReference type="Pfam" id="PF12146"/>
    </source>
</evidence>
<keyword evidence="1" id="KW-0472">Membrane</keyword>
<dbReference type="Pfam" id="PF12146">
    <property type="entry name" value="Hydrolase_4"/>
    <property type="match status" value="1"/>
</dbReference>
<dbReference type="GO" id="GO:0052689">
    <property type="term" value="F:carboxylic ester hydrolase activity"/>
    <property type="evidence" value="ECO:0007669"/>
    <property type="project" value="TreeGrafter"/>
</dbReference>
<proteinExistence type="predicted"/>
<keyword evidence="1" id="KW-1133">Transmembrane helix</keyword>
<reference evidence="3" key="1">
    <citation type="journal article" date="2015" name="Proc. Natl. Acad. Sci. U.S.A.">
        <title>Networks of energetic and metabolic interactions define dynamics in microbial communities.</title>
        <authorList>
            <person name="Embree M."/>
            <person name="Liu J.K."/>
            <person name="Al-Bassam M.M."/>
            <person name="Zengler K."/>
        </authorList>
    </citation>
    <scope>NUCLEOTIDE SEQUENCE</scope>
</reference>
<sequence>MKTLFARLNVLVFTVFLLYPYYSLLGQDHKYIGIWEGKLLTQSGDVRVVFNITEEMGKFIITFDIPDRSVTKIPVSIITMEDDLFQFEIPLIKGYYEGVFDNEINQLNGTWHQNERSLPLILSKIEVSEKPKRPQTPKPPFPYKEVEVSYENKNAGIILSGTLTIPENNKPFPAVILITGSGPQDRDETVFGHKPFWVIADYLTRRGIAVLRVDDRGIGGSTGDFSEATTLDFSEDVLSGVNFLLSRNDIDKTKIGLIGHSEGGLIAPMVAASSNNIAFIIMLASPALSGDEILLLQAELIAKTHSIPENIIIKSIGLNRMLYDVVKISTDVSDMKVRLRETITVFISHLNEEEKKIQMFSEEYLLSQIKILTSPWLSFFLKHDPKPFLENISCPVLAIYGEKDIQVPPKENIIALEEINYNSRAQNQYIKILEIDGVNHLFQRAETGSPDEYGLIEETFSQDVLRIMGDWITETIITSKDY</sequence>
<keyword evidence="1" id="KW-0812">Transmembrane</keyword>
<feature type="transmembrane region" description="Helical" evidence="1">
    <location>
        <begin position="5"/>
        <end position="22"/>
    </location>
</feature>
<name>A0A0W8FZE3_9ZZZZ</name>
<dbReference type="PANTHER" id="PTHR43265:SF1">
    <property type="entry name" value="ESTERASE ESTD"/>
    <property type="match status" value="1"/>
</dbReference>
<gene>
    <name evidence="3" type="ORF">ASZ90_004570</name>
</gene>
<organism evidence="3">
    <name type="scientific">hydrocarbon metagenome</name>
    <dbReference type="NCBI Taxonomy" id="938273"/>
    <lineage>
        <taxon>unclassified sequences</taxon>
        <taxon>metagenomes</taxon>
        <taxon>ecological metagenomes</taxon>
    </lineage>
</organism>
<accession>A0A0W8FZE3</accession>
<comment type="caution">
    <text evidence="3">The sequence shown here is derived from an EMBL/GenBank/DDBJ whole genome shotgun (WGS) entry which is preliminary data.</text>
</comment>
<dbReference type="PANTHER" id="PTHR43265">
    <property type="entry name" value="ESTERASE ESTD"/>
    <property type="match status" value="1"/>
</dbReference>
<feature type="domain" description="Serine aminopeptidase S33" evidence="2">
    <location>
        <begin position="199"/>
        <end position="302"/>
    </location>
</feature>
<dbReference type="Gene3D" id="3.40.50.1820">
    <property type="entry name" value="alpha/beta hydrolase"/>
    <property type="match status" value="1"/>
</dbReference>
<dbReference type="SUPFAM" id="SSF53474">
    <property type="entry name" value="alpha/beta-Hydrolases"/>
    <property type="match status" value="1"/>
</dbReference>
<dbReference type="AlphaFoldDB" id="A0A0W8FZE3"/>
<evidence type="ECO:0000256" key="1">
    <source>
        <dbReference type="SAM" id="Phobius"/>
    </source>
</evidence>